<gene>
    <name evidence="3" type="ORF">PGT21_021274</name>
    <name evidence="2" type="ORF">PGTUg99_031146</name>
</gene>
<evidence type="ECO:0000256" key="1">
    <source>
        <dbReference type="SAM" id="SignalP"/>
    </source>
</evidence>
<keyword evidence="1" id="KW-0732">Signal</keyword>
<feature type="signal peptide" evidence="1">
    <location>
        <begin position="1"/>
        <end position="20"/>
    </location>
</feature>
<sequence>MFIRSITLFFLSAIACLSMANQDWRQEWRVVRDVLQGVERPLNKEVTEKEVVRDFADEIAESSRRSLGYEHPVTQQRLRELQEDDKAFVEALKKSKESS</sequence>
<comment type="caution">
    <text evidence="2">The sequence shown here is derived from an EMBL/GenBank/DDBJ whole genome shotgun (WGS) entry which is preliminary data.</text>
</comment>
<proteinExistence type="predicted"/>
<organism evidence="2 5">
    <name type="scientific">Puccinia graminis f. sp. tritici</name>
    <dbReference type="NCBI Taxonomy" id="56615"/>
    <lineage>
        <taxon>Eukaryota</taxon>
        <taxon>Fungi</taxon>
        <taxon>Dikarya</taxon>
        <taxon>Basidiomycota</taxon>
        <taxon>Pucciniomycotina</taxon>
        <taxon>Pucciniomycetes</taxon>
        <taxon>Pucciniales</taxon>
        <taxon>Pucciniaceae</taxon>
        <taxon>Puccinia</taxon>
    </lineage>
</organism>
<evidence type="ECO:0000313" key="5">
    <source>
        <dbReference type="Proteomes" id="UP000325313"/>
    </source>
</evidence>
<dbReference type="AlphaFoldDB" id="A0A5B0LXX1"/>
<evidence type="ECO:0000313" key="2">
    <source>
        <dbReference type="EMBL" id="KAA1068548.1"/>
    </source>
</evidence>
<evidence type="ECO:0000313" key="3">
    <source>
        <dbReference type="EMBL" id="KAA1104383.1"/>
    </source>
</evidence>
<dbReference type="EMBL" id="VSWC01000041">
    <property type="protein sequence ID" value="KAA1104383.1"/>
    <property type="molecule type" value="Genomic_DNA"/>
</dbReference>
<feature type="chain" id="PRO_5036137097" evidence="1">
    <location>
        <begin position="21"/>
        <end position="99"/>
    </location>
</feature>
<protein>
    <submittedName>
        <fullName evidence="2">Uncharacterized protein</fullName>
    </submittedName>
</protein>
<dbReference type="Proteomes" id="UP000325313">
    <property type="component" value="Unassembled WGS sequence"/>
</dbReference>
<accession>A0A5B0LXX1</accession>
<keyword evidence="4" id="KW-1185">Reference proteome</keyword>
<reference evidence="4 5" key="1">
    <citation type="submission" date="2019-05" db="EMBL/GenBank/DDBJ databases">
        <title>Emergence of the Ug99 lineage of the wheat stem rust pathogen through somatic hybridization.</title>
        <authorList>
            <person name="Li F."/>
            <person name="Upadhyaya N.M."/>
            <person name="Sperschneider J."/>
            <person name="Matny O."/>
            <person name="Nguyen-Phuc H."/>
            <person name="Mago R."/>
            <person name="Raley C."/>
            <person name="Miller M.E."/>
            <person name="Silverstein K.A.T."/>
            <person name="Henningsen E."/>
            <person name="Hirsch C.D."/>
            <person name="Visser B."/>
            <person name="Pretorius Z.A."/>
            <person name="Steffenson B.J."/>
            <person name="Schwessinger B."/>
            <person name="Dodds P.N."/>
            <person name="Figueroa M."/>
        </authorList>
    </citation>
    <scope>NUCLEOTIDE SEQUENCE [LARGE SCALE GENOMIC DNA]</scope>
    <source>
        <strain evidence="3">21-0</strain>
        <strain evidence="2 5">Ug99</strain>
    </source>
</reference>
<dbReference type="Proteomes" id="UP000324748">
    <property type="component" value="Unassembled WGS sequence"/>
</dbReference>
<evidence type="ECO:0000313" key="4">
    <source>
        <dbReference type="Proteomes" id="UP000324748"/>
    </source>
</evidence>
<dbReference type="PROSITE" id="PS51257">
    <property type="entry name" value="PROKAR_LIPOPROTEIN"/>
    <property type="match status" value="1"/>
</dbReference>
<name>A0A5B0LXX1_PUCGR</name>
<dbReference type="EMBL" id="VDEP01000505">
    <property type="protein sequence ID" value="KAA1068548.1"/>
    <property type="molecule type" value="Genomic_DNA"/>
</dbReference>